<reference evidence="2 3" key="1">
    <citation type="submission" date="2015-07" db="EMBL/GenBank/DDBJ databases">
        <title>Draft genome of Achromobacter spanius.</title>
        <authorList>
            <person name="Wang X."/>
        </authorList>
    </citation>
    <scope>NUCLEOTIDE SEQUENCE [LARGE SCALE GENOMIC DNA]</scope>
    <source>
        <strain evidence="2 3">CGMCC9173</strain>
    </source>
</reference>
<evidence type="ECO:0000313" key="3">
    <source>
        <dbReference type="Proteomes" id="UP000037511"/>
    </source>
</evidence>
<organism evidence="2 3">
    <name type="scientific">Achromobacter spanius</name>
    <dbReference type="NCBI Taxonomy" id="217203"/>
    <lineage>
        <taxon>Bacteria</taxon>
        <taxon>Pseudomonadati</taxon>
        <taxon>Pseudomonadota</taxon>
        <taxon>Betaproteobacteria</taxon>
        <taxon>Burkholderiales</taxon>
        <taxon>Alcaligenaceae</taxon>
        <taxon>Achromobacter</taxon>
    </lineage>
</organism>
<evidence type="ECO:0000313" key="2">
    <source>
        <dbReference type="EMBL" id="KNE21030.1"/>
    </source>
</evidence>
<dbReference type="Pfam" id="PF18863">
    <property type="entry name" value="AbiJ_NTD4"/>
    <property type="match status" value="1"/>
</dbReference>
<accession>A0AAW3HUD1</accession>
<gene>
    <name evidence="2" type="ORF">AFM18_29550</name>
</gene>
<sequence length="352" mass="41305">MLTDVFFRRYENRPMFERVGQKESAFFVQAYRIVNEQIWKYYGHDQKVNESVKTIWTAIHDRLSMEIGVKELSRMYYSYQTEWMGKSYTKSGWYDINLVVEQWLNTNFTDGLDPDMFVKRRLSFVELAFRMREEQVIQANAEFPQRLAEAEKQDRMPRRSMTVPGSRADSVRAINDGTNATFVANVHELNERLKQAGMPLHYHNGYLQITQDEQLQEQIEEPFWLLVKDAQWKNVSIDMAEAIDRRDTRGRDPAFYAAKALESTIKIICELKAWTTGNEKGVSDFLNHLESKVNGAFIEGWERQSMQRFYSDVRNDLGHGPGSKDMPNLTAQQIDQTIEFCMSWVKSLIKRL</sequence>
<dbReference type="AlphaFoldDB" id="A0AAW3HUD1"/>
<name>A0AAW3HUD1_9BURK</name>
<comment type="caution">
    <text evidence="2">The sequence shown here is derived from an EMBL/GenBank/DDBJ whole genome shotgun (WGS) entry which is preliminary data.</text>
</comment>
<dbReference type="Proteomes" id="UP000037511">
    <property type="component" value="Unassembled WGS sequence"/>
</dbReference>
<proteinExistence type="predicted"/>
<evidence type="ECO:0000259" key="1">
    <source>
        <dbReference type="Pfam" id="PF18863"/>
    </source>
</evidence>
<dbReference type="InterPro" id="IPR049503">
    <property type="entry name" value="AbiJ_NTD4"/>
</dbReference>
<dbReference type="EMBL" id="LGVG01000093">
    <property type="protein sequence ID" value="KNE21030.1"/>
    <property type="molecule type" value="Genomic_DNA"/>
</dbReference>
<dbReference type="RefSeq" id="WP_198158253.1">
    <property type="nucleotide sequence ID" value="NZ_JAOEJJ010000007.1"/>
</dbReference>
<protein>
    <recommendedName>
        <fullName evidence="1">HEPN AbiJ-N-terminal domain-containing protein</fullName>
    </recommendedName>
</protein>
<feature type="domain" description="HEPN AbiJ-N-terminal" evidence="1">
    <location>
        <begin position="4"/>
        <end position="224"/>
    </location>
</feature>